<evidence type="ECO:0000256" key="6">
    <source>
        <dbReference type="RuleBase" id="RU363076"/>
    </source>
</evidence>
<gene>
    <name evidence="7" type="ORF">DRB17_03540</name>
</gene>
<dbReference type="PROSITE" id="PS50895">
    <property type="entry name" value="SURF1"/>
    <property type="match status" value="1"/>
</dbReference>
<feature type="transmembrane region" description="Helical" evidence="6">
    <location>
        <begin position="215"/>
        <end position="235"/>
    </location>
</feature>
<accession>A0A369TGM4</accession>
<dbReference type="InterPro" id="IPR002994">
    <property type="entry name" value="Surf1/Shy1"/>
</dbReference>
<dbReference type="PANTHER" id="PTHR23427:SF2">
    <property type="entry name" value="SURFEIT LOCUS PROTEIN 1"/>
    <property type="match status" value="1"/>
</dbReference>
<name>A0A369TGM4_9PROT</name>
<evidence type="ECO:0000256" key="3">
    <source>
        <dbReference type="ARBA" id="ARBA00022692"/>
    </source>
</evidence>
<feature type="transmembrane region" description="Helical" evidence="6">
    <location>
        <begin position="12"/>
        <end position="32"/>
    </location>
</feature>
<reference evidence="7 8" key="1">
    <citation type="submission" date="2018-07" db="EMBL/GenBank/DDBJ databases">
        <title>Venubactetium sediminum gen. nov., sp. nov., isolated from a marine solar saltern.</title>
        <authorList>
            <person name="Wang S."/>
        </authorList>
    </citation>
    <scope>NUCLEOTIDE SEQUENCE [LARGE SCALE GENOMIC DNA]</scope>
    <source>
        <strain evidence="7 8">WD2A32</strain>
    </source>
</reference>
<keyword evidence="3 6" id="KW-0812">Transmembrane</keyword>
<evidence type="ECO:0000256" key="1">
    <source>
        <dbReference type="ARBA" id="ARBA00004370"/>
    </source>
</evidence>
<dbReference type="AlphaFoldDB" id="A0A369TGM4"/>
<keyword evidence="6" id="KW-1003">Cell membrane</keyword>
<dbReference type="GO" id="GO:0005886">
    <property type="term" value="C:plasma membrane"/>
    <property type="evidence" value="ECO:0007669"/>
    <property type="project" value="UniProtKB-SubCell"/>
</dbReference>
<evidence type="ECO:0000256" key="5">
    <source>
        <dbReference type="ARBA" id="ARBA00023136"/>
    </source>
</evidence>
<dbReference type="Pfam" id="PF02104">
    <property type="entry name" value="SURF1"/>
    <property type="match status" value="1"/>
</dbReference>
<dbReference type="Proteomes" id="UP000253941">
    <property type="component" value="Unassembled WGS sequence"/>
</dbReference>
<dbReference type="InterPro" id="IPR045214">
    <property type="entry name" value="Surf1/Surf4"/>
</dbReference>
<keyword evidence="4 6" id="KW-1133">Transmembrane helix</keyword>
<comment type="similarity">
    <text evidence="2 6">Belongs to the SURF1 family.</text>
</comment>
<keyword evidence="8" id="KW-1185">Reference proteome</keyword>
<dbReference type="RefSeq" id="WP_114580780.1">
    <property type="nucleotide sequence ID" value="NZ_QPMH01000002.1"/>
</dbReference>
<protein>
    <recommendedName>
        <fullName evidence="6">SURF1-like protein</fullName>
    </recommendedName>
</protein>
<dbReference type="EMBL" id="QPMH01000002">
    <property type="protein sequence ID" value="RDD63525.1"/>
    <property type="molecule type" value="Genomic_DNA"/>
</dbReference>
<comment type="subcellular location">
    <subcellularLocation>
        <location evidence="6">Cell membrane</location>
        <topology evidence="6">Multi-pass membrane protein</topology>
    </subcellularLocation>
    <subcellularLocation>
        <location evidence="1">Membrane</location>
    </subcellularLocation>
</comment>
<dbReference type="PANTHER" id="PTHR23427">
    <property type="entry name" value="SURFEIT LOCUS PROTEIN"/>
    <property type="match status" value="1"/>
</dbReference>
<organism evidence="7 8">
    <name type="scientific">Ferruginivarius sediminum</name>
    <dbReference type="NCBI Taxonomy" id="2661937"/>
    <lineage>
        <taxon>Bacteria</taxon>
        <taxon>Pseudomonadati</taxon>
        <taxon>Pseudomonadota</taxon>
        <taxon>Alphaproteobacteria</taxon>
        <taxon>Rhodospirillales</taxon>
        <taxon>Rhodospirillaceae</taxon>
        <taxon>Ferruginivarius</taxon>
    </lineage>
</organism>
<evidence type="ECO:0000313" key="8">
    <source>
        <dbReference type="Proteomes" id="UP000253941"/>
    </source>
</evidence>
<evidence type="ECO:0000313" key="7">
    <source>
        <dbReference type="EMBL" id="RDD63525.1"/>
    </source>
</evidence>
<sequence length="250" mass="28631">MTSRNKRRFRPTLWATLAVVPMLAVLIGLGVWQLQRLEWKNDLIEEMRGRMEAAPIELPQPIEEPEALQFYRVELTGRFLNDGELYRVAQPLRNTRGLYVITPMRLEDGREVLVNRGWVPLDKREPAARPDSLTSGTVTVEGVIRLGGWQGMEWLRPANDPQANEWLWMDLDRMAREAGLENPVTNVYVDLAAEQTPGAYPVGGQTRVNLRNDHLNYALTWFALALGLVAIYVLFHWRPVDDRDTTRDSG</sequence>
<comment type="caution">
    <text evidence="7">The sequence shown here is derived from an EMBL/GenBank/DDBJ whole genome shotgun (WGS) entry which is preliminary data.</text>
</comment>
<evidence type="ECO:0000256" key="4">
    <source>
        <dbReference type="ARBA" id="ARBA00022989"/>
    </source>
</evidence>
<proteinExistence type="inferred from homology"/>
<dbReference type="CDD" id="cd06662">
    <property type="entry name" value="SURF1"/>
    <property type="match status" value="1"/>
</dbReference>
<keyword evidence="5 6" id="KW-0472">Membrane</keyword>
<evidence type="ECO:0000256" key="2">
    <source>
        <dbReference type="ARBA" id="ARBA00007165"/>
    </source>
</evidence>